<reference evidence="2" key="2">
    <citation type="submission" date="2016-10" db="EMBL/GenBank/DDBJ databases">
        <authorList>
            <person name="de Groot N.N."/>
        </authorList>
    </citation>
    <scope>NUCLEOTIDE SEQUENCE [LARGE SCALE GENOMIC DNA]</scope>
    <source>
        <strain evidence="2">CCBAU85039</strain>
    </source>
</reference>
<dbReference type="InterPro" id="IPR023213">
    <property type="entry name" value="CAT-like_dom_sf"/>
</dbReference>
<protein>
    <submittedName>
        <fullName evidence="3">Condensation domain-containing protein</fullName>
    </submittedName>
    <submittedName>
        <fullName evidence="2">Linear gramicidin synthase subunit D</fullName>
    </submittedName>
</protein>
<reference evidence="4" key="3">
    <citation type="submission" date="2016-10" db="EMBL/GenBank/DDBJ databases">
        <authorList>
            <person name="Wibberg D."/>
        </authorList>
    </citation>
    <scope>NUCLEOTIDE SEQUENCE [LARGE SCALE GENOMIC DNA]</scope>
</reference>
<dbReference type="EMBL" id="FOCV01000078">
    <property type="protein sequence ID" value="SEP31025.1"/>
    <property type="molecule type" value="Genomic_DNA"/>
</dbReference>
<dbReference type="InterPro" id="IPR001242">
    <property type="entry name" value="Condensation_dom"/>
</dbReference>
<dbReference type="STRING" id="501024.RTCCBAU85039_6649"/>
<dbReference type="Gene3D" id="3.30.559.10">
    <property type="entry name" value="Chloramphenicol acetyltransferase-like domain"/>
    <property type="match status" value="1"/>
</dbReference>
<dbReference type="AlphaFoldDB" id="A0A1H8WTN6"/>
<evidence type="ECO:0000313" key="3">
    <source>
        <dbReference type="EMBL" id="SEP31025.1"/>
    </source>
</evidence>
<dbReference type="PANTHER" id="PTHR45398">
    <property type="match status" value="1"/>
</dbReference>
<dbReference type="SUPFAM" id="SSF52777">
    <property type="entry name" value="CoA-dependent acyltransferases"/>
    <property type="match status" value="2"/>
</dbReference>
<keyword evidence="5" id="KW-1185">Reference proteome</keyword>
<gene>
    <name evidence="2" type="primary">lgrD_1</name>
    <name evidence="2" type="ORF">RTCCBAU85039_6649</name>
    <name evidence="3" type="ORF">SAMN05216228_10789</name>
</gene>
<dbReference type="PANTHER" id="PTHR45398:SF1">
    <property type="entry name" value="ENZYME, PUTATIVE (JCVI)-RELATED"/>
    <property type="match status" value="1"/>
</dbReference>
<dbReference type="Pfam" id="PF00668">
    <property type="entry name" value="Condensation"/>
    <property type="match status" value="1"/>
</dbReference>
<dbReference type="GO" id="GO:0003824">
    <property type="term" value="F:catalytic activity"/>
    <property type="evidence" value="ECO:0007669"/>
    <property type="project" value="InterPro"/>
</dbReference>
<feature type="domain" description="Condensation" evidence="1">
    <location>
        <begin position="2"/>
        <end position="279"/>
    </location>
</feature>
<evidence type="ECO:0000313" key="2">
    <source>
        <dbReference type="EMBL" id="SEI21502.1"/>
    </source>
</evidence>
<dbReference type="EMBL" id="FNXB01000088">
    <property type="protein sequence ID" value="SEI21502.1"/>
    <property type="molecule type" value="Genomic_DNA"/>
</dbReference>
<name>A0A1H8WTN6_9HYPH</name>
<proteinExistence type="predicted"/>
<accession>A0A1H8WTN6</accession>
<dbReference type="Proteomes" id="UP000183063">
    <property type="component" value="Unassembled WGS sequence"/>
</dbReference>
<evidence type="ECO:0000313" key="5">
    <source>
        <dbReference type="Proteomes" id="UP000198939"/>
    </source>
</evidence>
<reference evidence="3 5" key="1">
    <citation type="submission" date="2016-10" db="EMBL/GenBank/DDBJ databases">
        <authorList>
            <person name="Varghese N."/>
            <person name="Submissions S."/>
        </authorList>
    </citation>
    <scope>NUCLEOTIDE SEQUENCE [LARGE SCALE GENOMIC DNA]</scope>
    <source>
        <strain evidence="3 5">CGMCC 1.7071</strain>
    </source>
</reference>
<dbReference type="Gene3D" id="3.30.559.30">
    <property type="entry name" value="Nonribosomal peptide synthetase, condensation domain"/>
    <property type="match status" value="1"/>
</dbReference>
<dbReference type="Proteomes" id="UP000198939">
    <property type="component" value="Unassembled WGS sequence"/>
</dbReference>
<sequence length="281" mass="31292">MVRHEVLRTTIGVDGDEPFQRVGPAGVGLPLKHDDVTLAADANATLAMLISNEAQAQFDVEVGPLIRGRLVRLTVDDHVLLITMHNMVSDDQSVNILTREFTELYTAARTGRPPQLAPLPVQYADYALWQRNWLTEEILERQSEYWGRMLAGAPTVLRVPTDWPRPTRQDPGGSCVEFVWHEPLTTQLIAQSQRFGTTLFVTVLAGWALLLARLSGQEKLIIEMPSANRTRAEITRLIGPFTNTPTLQVDLSGDPTVGALLEQVNTAVLWAQVYQDLPLIR</sequence>
<organism evidence="2 4">
    <name type="scientific">Rhizobium tibeticum</name>
    <dbReference type="NCBI Taxonomy" id="501024"/>
    <lineage>
        <taxon>Bacteria</taxon>
        <taxon>Pseudomonadati</taxon>
        <taxon>Pseudomonadota</taxon>
        <taxon>Alphaproteobacteria</taxon>
        <taxon>Hyphomicrobiales</taxon>
        <taxon>Rhizobiaceae</taxon>
        <taxon>Rhizobium/Agrobacterium group</taxon>
        <taxon>Rhizobium</taxon>
    </lineage>
</organism>
<evidence type="ECO:0000313" key="4">
    <source>
        <dbReference type="Proteomes" id="UP000183063"/>
    </source>
</evidence>
<evidence type="ECO:0000259" key="1">
    <source>
        <dbReference type="Pfam" id="PF00668"/>
    </source>
</evidence>
<dbReference type="CDD" id="cd19531">
    <property type="entry name" value="LCL_NRPS-like"/>
    <property type="match status" value="1"/>
</dbReference>